<protein>
    <submittedName>
        <fullName evidence="2">Glycosyltransferase</fullName>
    </submittedName>
</protein>
<dbReference type="EMBL" id="SMUV01000070">
    <property type="protein sequence ID" value="TDK44471.1"/>
    <property type="molecule type" value="Genomic_DNA"/>
</dbReference>
<keyword evidence="2" id="KW-0808">Transferase</keyword>
<dbReference type="AlphaFoldDB" id="A0A4R5UYZ4"/>
<dbReference type="PANTHER" id="PTHR12526:SF638">
    <property type="entry name" value="SPORE COAT PROTEIN SA"/>
    <property type="match status" value="1"/>
</dbReference>
<dbReference type="Proteomes" id="UP000295301">
    <property type="component" value="Unassembled WGS sequence"/>
</dbReference>
<name>A0A4R5UYZ4_9RHOB</name>
<evidence type="ECO:0000313" key="3">
    <source>
        <dbReference type="Proteomes" id="UP000295301"/>
    </source>
</evidence>
<dbReference type="PANTHER" id="PTHR12526">
    <property type="entry name" value="GLYCOSYLTRANSFERASE"/>
    <property type="match status" value="1"/>
</dbReference>
<reference evidence="2 3" key="1">
    <citation type="submission" date="2019-03" db="EMBL/GenBank/DDBJ databases">
        <title>Ruegeria lutea sp. nov., a novel strain, isolated from marine sediment, the Masan Bay, South Korea.</title>
        <authorList>
            <person name="Kim J."/>
            <person name="Kim D.-Y."/>
            <person name="Lee S.-S."/>
        </authorList>
    </citation>
    <scope>NUCLEOTIDE SEQUENCE [LARGE SCALE GENOMIC DNA]</scope>
    <source>
        <strain evidence="2 3">318-1</strain>
    </source>
</reference>
<dbReference type="Gene3D" id="3.40.50.2000">
    <property type="entry name" value="Glycogen Phosphorylase B"/>
    <property type="match status" value="2"/>
</dbReference>
<proteinExistence type="predicted"/>
<comment type="caution">
    <text evidence="2">The sequence shown here is derived from an EMBL/GenBank/DDBJ whole genome shotgun (WGS) entry which is preliminary data.</text>
</comment>
<dbReference type="SUPFAM" id="SSF53756">
    <property type="entry name" value="UDP-Glycosyltransferase/glycogen phosphorylase"/>
    <property type="match status" value="1"/>
</dbReference>
<organism evidence="2 3">
    <name type="scientific">Antarcticimicrobium luteum</name>
    <dbReference type="NCBI Taxonomy" id="2547397"/>
    <lineage>
        <taxon>Bacteria</taxon>
        <taxon>Pseudomonadati</taxon>
        <taxon>Pseudomonadota</taxon>
        <taxon>Alphaproteobacteria</taxon>
        <taxon>Rhodobacterales</taxon>
        <taxon>Paracoccaceae</taxon>
        <taxon>Antarcticimicrobium</taxon>
    </lineage>
</organism>
<accession>A0A4R5UYZ4</accession>
<gene>
    <name evidence="2" type="ORF">E1832_15270</name>
</gene>
<evidence type="ECO:0000313" key="2">
    <source>
        <dbReference type="EMBL" id="TDK44471.1"/>
    </source>
</evidence>
<feature type="domain" description="Glycosyl transferase family 1" evidence="1">
    <location>
        <begin position="205"/>
        <end position="361"/>
    </location>
</feature>
<evidence type="ECO:0000259" key="1">
    <source>
        <dbReference type="Pfam" id="PF00534"/>
    </source>
</evidence>
<dbReference type="GO" id="GO:0016757">
    <property type="term" value="F:glycosyltransferase activity"/>
    <property type="evidence" value="ECO:0007669"/>
    <property type="project" value="InterPro"/>
</dbReference>
<dbReference type="Pfam" id="PF00534">
    <property type="entry name" value="Glycos_transf_1"/>
    <property type="match status" value="1"/>
</dbReference>
<dbReference type="InterPro" id="IPR001296">
    <property type="entry name" value="Glyco_trans_1"/>
</dbReference>
<sequence length="387" mass="41610">MLVAPVAWYRDAAGAVWLDDAWHHDLLAHLDYIDDLTVLAPCAALPEPRPGNLRKVDDTPSLRFVDLPGGGSTAKALLRVPATLAAVWRAVRRADIVHSGAAGWPLPPGLFVNPVAVLLRKPLVIVIESAFWRLTGPGSHGALRRLRAGMTEALARWSIRRARLTVLTHEGYRDSLAGDAHGMVMVIPASWIDAETVVSEGAAQTLRDGPARLLLAARLTPEKGITSALEAVERAGPGLSLTVIGEGPLREQVAGAAERLGPDRLRLLDPVPYGPAFFSLIRDHDAVLVPTLSDEQPRILFDAYSQGRPALASDTAGNREAAQEGQTAWLFAPGDVDALTRLFDRAAAAPEALRAMSPAARALALQHTHQQMHYQRAEKLAELFGKG</sequence>
<keyword evidence="3" id="KW-1185">Reference proteome</keyword>